<dbReference type="PRINTS" id="PR00080">
    <property type="entry name" value="SDRFAMILY"/>
</dbReference>
<sequence length="250" mass="26476">MKNGAAFITGAGSGIGRATAITYAKAGIPVAVVDVSEEGARETLSLIRSSTDVPAEAFSCDVTIDGDINKAFFAAVERFGRIQYAFNNAGVEGFACSFQDATDENWDGVINVNLRGVWMCMKYELFHMAKAGGGSIVNCSSIAGIVGFTQMAPYVASKHGVLGLTKVAALEYAKQNIRVNAVCPGVIQTPMVDRFLKHEPESKSQFIQATPLGRLGTPEEIAEAALWLNSDKASFVTGQALVADGGWVIQ</sequence>
<keyword evidence="2" id="KW-0560">Oxidoreductase</keyword>
<evidence type="ECO:0000256" key="2">
    <source>
        <dbReference type="ARBA" id="ARBA00023002"/>
    </source>
</evidence>
<dbReference type="PANTHER" id="PTHR24321:SF8">
    <property type="entry name" value="ESTRADIOL 17-BETA-DEHYDROGENASE 8-RELATED"/>
    <property type="match status" value="1"/>
</dbReference>
<dbReference type="InterPro" id="IPR020904">
    <property type="entry name" value="Sc_DH/Rdtase_CS"/>
</dbReference>
<dbReference type="PANTHER" id="PTHR24321">
    <property type="entry name" value="DEHYDROGENASES, SHORT CHAIN"/>
    <property type="match status" value="1"/>
</dbReference>
<name>A0ABT6DQ10_9BACT</name>
<organism evidence="3 4">
    <name type="scientific">Bdellovibrio svalbardensis</name>
    <dbReference type="NCBI Taxonomy" id="2972972"/>
    <lineage>
        <taxon>Bacteria</taxon>
        <taxon>Pseudomonadati</taxon>
        <taxon>Bdellovibrionota</taxon>
        <taxon>Bdellovibrionia</taxon>
        <taxon>Bdellovibrionales</taxon>
        <taxon>Pseudobdellovibrionaceae</taxon>
        <taxon>Bdellovibrio</taxon>
    </lineage>
</organism>
<dbReference type="Pfam" id="PF13561">
    <property type="entry name" value="adh_short_C2"/>
    <property type="match status" value="1"/>
</dbReference>
<evidence type="ECO:0000313" key="4">
    <source>
        <dbReference type="Proteomes" id="UP001152321"/>
    </source>
</evidence>
<gene>
    <name evidence="3" type="ORF">NWE73_17260</name>
</gene>
<protein>
    <submittedName>
        <fullName evidence="3">SDR family oxidoreductase</fullName>
    </submittedName>
</protein>
<dbReference type="PROSITE" id="PS00061">
    <property type="entry name" value="ADH_SHORT"/>
    <property type="match status" value="1"/>
</dbReference>
<dbReference type="InterPro" id="IPR002347">
    <property type="entry name" value="SDR_fam"/>
</dbReference>
<dbReference type="Proteomes" id="UP001152321">
    <property type="component" value="Unassembled WGS sequence"/>
</dbReference>
<accession>A0ABT6DQ10</accession>
<keyword evidence="4" id="KW-1185">Reference proteome</keyword>
<dbReference type="NCBIfam" id="NF005559">
    <property type="entry name" value="PRK07231.1"/>
    <property type="match status" value="1"/>
</dbReference>
<dbReference type="Gene3D" id="3.40.50.720">
    <property type="entry name" value="NAD(P)-binding Rossmann-like Domain"/>
    <property type="match status" value="1"/>
</dbReference>
<comment type="caution">
    <text evidence="3">The sequence shown here is derived from an EMBL/GenBank/DDBJ whole genome shotgun (WGS) entry which is preliminary data.</text>
</comment>
<dbReference type="SUPFAM" id="SSF51735">
    <property type="entry name" value="NAD(P)-binding Rossmann-fold domains"/>
    <property type="match status" value="1"/>
</dbReference>
<evidence type="ECO:0000313" key="3">
    <source>
        <dbReference type="EMBL" id="MDG0818135.1"/>
    </source>
</evidence>
<evidence type="ECO:0000256" key="1">
    <source>
        <dbReference type="ARBA" id="ARBA00006484"/>
    </source>
</evidence>
<dbReference type="InterPro" id="IPR036291">
    <property type="entry name" value="NAD(P)-bd_dom_sf"/>
</dbReference>
<comment type="similarity">
    <text evidence="1">Belongs to the short-chain dehydrogenases/reductases (SDR) family.</text>
</comment>
<dbReference type="EMBL" id="JANRMI010000006">
    <property type="protein sequence ID" value="MDG0818135.1"/>
    <property type="molecule type" value="Genomic_DNA"/>
</dbReference>
<reference evidence="3" key="1">
    <citation type="submission" date="2022-08" db="EMBL/GenBank/DDBJ databases">
        <title>Novel Bdellovibrio Species Isolated from Svalbard: Designation Bdellovibrio svalbardensis.</title>
        <authorList>
            <person name="Mitchell R.J."/>
            <person name="Choi S.Y."/>
        </authorList>
    </citation>
    <scope>NUCLEOTIDE SEQUENCE</scope>
    <source>
        <strain evidence="3">PAP01</strain>
    </source>
</reference>
<dbReference type="PRINTS" id="PR00081">
    <property type="entry name" value="GDHRDH"/>
</dbReference>
<proteinExistence type="inferred from homology"/>
<dbReference type="RefSeq" id="WP_277579610.1">
    <property type="nucleotide sequence ID" value="NZ_JANRMI010000006.1"/>
</dbReference>
<dbReference type="CDD" id="cd05233">
    <property type="entry name" value="SDR_c"/>
    <property type="match status" value="1"/>
</dbReference>